<sequence length="217" mass="22599">MRQNDSKVAGMVVLGATGGTGRAVVEAALRAGHAVTAVTRRAGALPPAPGLTVEVISDLGLPGPADERLAGVIAGHDAVVSALGPSARGPATVCADGIRSALHAMNVTGVRRLVAVSAHGAAESRDRSPYSLALWASVGAKMRDKEAMEELIRASDTDWTIVRPPALRDTAPTGHYRTGTDLRIRLTTAVSRADLADFLVKETIEPAYLRRALRIAS</sequence>
<gene>
    <name evidence="2" type="ORF">ACFO8L_38185</name>
</gene>
<protein>
    <submittedName>
        <fullName evidence="2">NAD(P)-dependent oxidoreductase</fullName>
    </submittedName>
</protein>
<dbReference type="InterPro" id="IPR016040">
    <property type="entry name" value="NAD(P)-bd_dom"/>
</dbReference>
<dbReference type="PANTHER" id="PTHR15020">
    <property type="entry name" value="FLAVIN REDUCTASE-RELATED"/>
    <property type="match status" value="1"/>
</dbReference>
<dbReference type="RefSeq" id="WP_262846193.1">
    <property type="nucleotide sequence ID" value="NZ_JANZYP010000044.1"/>
</dbReference>
<comment type="caution">
    <text evidence="2">The sequence shown here is derived from an EMBL/GenBank/DDBJ whole genome shotgun (WGS) entry which is preliminary data.</text>
</comment>
<dbReference type="Gene3D" id="3.40.50.720">
    <property type="entry name" value="NAD(P)-binding Rossmann-like Domain"/>
    <property type="match status" value="1"/>
</dbReference>
<dbReference type="Pfam" id="PF13460">
    <property type="entry name" value="NAD_binding_10"/>
    <property type="match status" value="1"/>
</dbReference>
<dbReference type="EMBL" id="JBHSFN010000039">
    <property type="protein sequence ID" value="MFC4591968.1"/>
    <property type="molecule type" value="Genomic_DNA"/>
</dbReference>
<evidence type="ECO:0000313" key="2">
    <source>
        <dbReference type="EMBL" id="MFC4591968.1"/>
    </source>
</evidence>
<name>A0ABV9ES40_9ACTN</name>
<evidence type="ECO:0000313" key="3">
    <source>
        <dbReference type="Proteomes" id="UP001595891"/>
    </source>
</evidence>
<dbReference type="PANTHER" id="PTHR15020:SF50">
    <property type="entry name" value="UPF0659 PROTEIN YMR090W"/>
    <property type="match status" value="1"/>
</dbReference>
<dbReference type="InterPro" id="IPR036291">
    <property type="entry name" value="NAD(P)-bd_dom_sf"/>
</dbReference>
<accession>A0ABV9ES40</accession>
<reference evidence="3" key="1">
    <citation type="journal article" date="2019" name="Int. J. Syst. Evol. Microbiol.">
        <title>The Global Catalogue of Microorganisms (GCM) 10K type strain sequencing project: providing services to taxonomists for standard genome sequencing and annotation.</title>
        <authorList>
            <consortium name="The Broad Institute Genomics Platform"/>
            <consortium name="The Broad Institute Genome Sequencing Center for Infectious Disease"/>
            <person name="Wu L."/>
            <person name="Ma J."/>
        </authorList>
    </citation>
    <scope>NUCLEOTIDE SEQUENCE [LARGE SCALE GENOMIC DNA]</scope>
    <source>
        <strain evidence="3">CCUG 49560</strain>
    </source>
</reference>
<keyword evidence="3" id="KW-1185">Reference proteome</keyword>
<evidence type="ECO:0000259" key="1">
    <source>
        <dbReference type="Pfam" id="PF13460"/>
    </source>
</evidence>
<proteinExistence type="predicted"/>
<feature type="domain" description="NAD(P)-binding" evidence="1">
    <location>
        <begin position="15"/>
        <end position="201"/>
    </location>
</feature>
<dbReference type="Proteomes" id="UP001595891">
    <property type="component" value="Unassembled WGS sequence"/>
</dbReference>
<dbReference type="SUPFAM" id="SSF51735">
    <property type="entry name" value="NAD(P)-binding Rossmann-fold domains"/>
    <property type="match status" value="1"/>
</dbReference>
<organism evidence="2 3">
    <name type="scientific">Sphaerisporangium corydalis</name>
    <dbReference type="NCBI Taxonomy" id="1441875"/>
    <lineage>
        <taxon>Bacteria</taxon>
        <taxon>Bacillati</taxon>
        <taxon>Actinomycetota</taxon>
        <taxon>Actinomycetes</taxon>
        <taxon>Streptosporangiales</taxon>
        <taxon>Streptosporangiaceae</taxon>
        <taxon>Sphaerisporangium</taxon>
    </lineage>
</organism>